<accession>A0ACC1A662</accession>
<comment type="caution">
    <text evidence="1">The sequence shown here is derived from an EMBL/GenBank/DDBJ whole genome shotgun (WGS) entry which is preliminary data.</text>
</comment>
<dbReference type="Proteomes" id="UP001164250">
    <property type="component" value="Chromosome 12"/>
</dbReference>
<keyword evidence="2" id="KW-1185">Reference proteome</keyword>
<sequence>MQGEPFTKHVEELKEEVKLMLNSVDPLHQLELIDDLERLGVSYHFQDEIKRILST</sequence>
<dbReference type="EMBL" id="CM047908">
    <property type="protein sequence ID" value="KAJ0082809.1"/>
    <property type="molecule type" value="Genomic_DNA"/>
</dbReference>
<evidence type="ECO:0000313" key="1">
    <source>
        <dbReference type="EMBL" id="KAJ0082809.1"/>
    </source>
</evidence>
<gene>
    <name evidence="1" type="ORF">Patl1_11599</name>
</gene>
<protein>
    <submittedName>
        <fullName evidence="1">Uncharacterized protein</fullName>
    </submittedName>
</protein>
<organism evidence="1 2">
    <name type="scientific">Pistacia atlantica</name>
    <dbReference type="NCBI Taxonomy" id="434234"/>
    <lineage>
        <taxon>Eukaryota</taxon>
        <taxon>Viridiplantae</taxon>
        <taxon>Streptophyta</taxon>
        <taxon>Embryophyta</taxon>
        <taxon>Tracheophyta</taxon>
        <taxon>Spermatophyta</taxon>
        <taxon>Magnoliopsida</taxon>
        <taxon>eudicotyledons</taxon>
        <taxon>Gunneridae</taxon>
        <taxon>Pentapetalae</taxon>
        <taxon>rosids</taxon>
        <taxon>malvids</taxon>
        <taxon>Sapindales</taxon>
        <taxon>Anacardiaceae</taxon>
        <taxon>Pistacia</taxon>
    </lineage>
</organism>
<evidence type="ECO:0000313" key="2">
    <source>
        <dbReference type="Proteomes" id="UP001164250"/>
    </source>
</evidence>
<proteinExistence type="predicted"/>
<reference evidence="2" key="1">
    <citation type="journal article" date="2023" name="G3 (Bethesda)">
        <title>Genome assembly and association tests identify interacting loci associated with vigor, precocity, and sex in interspecific pistachio rootstocks.</title>
        <authorList>
            <person name="Palmer W."/>
            <person name="Jacygrad E."/>
            <person name="Sagayaradj S."/>
            <person name="Cavanaugh K."/>
            <person name="Han R."/>
            <person name="Bertier L."/>
            <person name="Beede B."/>
            <person name="Kafkas S."/>
            <person name="Golino D."/>
            <person name="Preece J."/>
            <person name="Michelmore R."/>
        </authorList>
    </citation>
    <scope>NUCLEOTIDE SEQUENCE [LARGE SCALE GENOMIC DNA]</scope>
</reference>
<name>A0ACC1A662_9ROSI</name>